<dbReference type="PROSITE" id="PS00028">
    <property type="entry name" value="ZINC_FINGER_C2H2_1"/>
    <property type="match status" value="1"/>
</dbReference>
<feature type="compositionally biased region" description="Pro residues" evidence="2">
    <location>
        <begin position="84"/>
        <end position="94"/>
    </location>
</feature>
<dbReference type="PANTHER" id="PTHR45730:SF130">
    <property type="entry name" value="C2H2 ZINC FINGER MALFORMED SPIKELET"/>
    <property type="match status" value="1"/>
</dbReference>
<protein>
    <recommendedName>
        <fullName evidence="3">C2H2-type domain-containing protein</fullName>
    </recommendedName>
</protein>
<evidence type="ECO:0000256" key="1">
    <source>
        <dbReference type="PROSITE-ProRule" id="PRU00042"/>
    </source>
</evidence>
<sequence>MDRLVFGSCIPAGMEAAGERDEEGLELSLSLHPSPSSPPRFQAVFACCYCPRKFRSSQALGGHQNAHKLQRNLARRGREVASAPPAPAPPPPPAAADHRASGGGSESAPAPRTRAAEPGGGADAWGDGISRHHRRQHHQLHHSGPAAGGGVEASSPGGARGDGAEEIIDLSLRL</sequence>
<proteinExistence type="predicted"/>
<reference evidence="4 5" key="2">
    <citation type="submission" date="2024-10" db="EMBL/GenBank/DDBJ databases">
        <authorList>
            <person name="Ryan C."/>
        </authorList>
    </citation>
    <scope>NUCLEOTIDE SEQUENCE [LARGE SCALE GENOMIC DNA]</scope>
</reference>
<evidence type="ECO:0000259" key="3">
    <source>
        <dbReference type="PROSITE" id="PS50157"/>
    </source>
</evidence>
<dbReference type="EMBL" id="OZ075141">
    <property type="protein sequence ID" value="CAL5031856.1"/>
    <property type="molecule type" value="Genomic_DNA"/>
</dbReference>
<evidence type="ECO:0000313" key="5">
    <source>
        <dbReference type="Proteomes" id="UP001497457"/>
    </source>
</evidence>
<dbReference type="PROSITE" id="PS50157">
    <property type="entry name" value="ZINC_FINGER_C2H2_2"/>
    <property type="match status" value="1"/>
</dbReference>
<dbReference type="PANTHER" id="PTHR45730">
    <property type="entry name" value="ZINC FINGER PROTEIN JAGGED"/>
    <property type="match status" value="1"/>
</dbReference>
<name>A0ABC9D6B6_9POAL</name>
<feature type="region of interest" description="Disordered" evidence="2">
    <location>
        <begin position="59"/>
        <end position="174"/>
    </location>
</feature>
<evidence type="ECO:0000256" key="2">
    <source>
        <dbReference type="SAM" id="MobiDB-lite"/>
    </source>
</evidence>
<keyword evidence="1" id="KW-0479">Metal-binding</keyword>
<feature type="compositionally biased region" description="Basic residues" evidence="2">
    <location>
        <begin position="131"/>
        <end position="141"/>
    </location>
</feature>
<feature type="compositionally biased region" description="Basic residues" evidence="2">
    <location>
        <begin position="65"/>
        <end position="75"/>
    </location>
</feature>
<keyword evidence="1" id="KW-0863">Zinc-finger</keyword>
<reference evidence="5" key="1">
    <citation type="submission" date="2024-06" db="EMBL/GenBank/DDBJ databases">
        <authorList>
            <person name="Ryan C."/>
        </authorList>
    </citation>
    <scope>NUCLEOTIDE SEQUENCE [LARGE SCALE GENOMIC DNA]</scope>
</reference>
<gene>
    <name evidence="4" type="ORF">URODEC1_LOCUS81950</name>
</gene>
<keyword evidence="1" id="KW-0862">Zinc</keyword>
<feature type="domain" description="C2H2-type" evidence="3">
    <location>
        <begin position="45"/>
        <end position="72"/>
    </location>
</feature>
<dbReference type="InterPro" id="IPR013087">
    <property type="entry name" value="Znf_C2H2_type"/>
</dbReference>
<dbReference type="InterPro" id="IPR045320">
    <property type="entry name" value="JAGGED/SL1-like"/>
</dbReference>
<evidence type="ECO:0000313" key="4">
    <source>
        <dbReference type="EMBL" id="CAL5031856.1"/>
    </source>
</evidence>
<dbReference type="Proteomes" id="UP001497457">
    <property type="component" value="Chromosome 31b"/>
</dbReference>
<organism evidence="4 5">
    <name type="scientific">Urochloa decumbens</name>
    <dbReference type="NCBI Taxonomy" id="240449"/>
    <lineage>
        <taxon>Eukaryota</taxon>
        <taxon>Viridiplantae</taxon>
        <taxon>Streptophyta</taxon>
        <taxon>Embryophyta</taxon>
        <taxon>Tracheophyta</taxon>
        <taxon>Spermatophyta</taxon>
        <taxon>Magnoliopsida</taxon>
        <taxon>Liliopsida</taxon>
        <taxon>Poales</taxon>
        <taxon>Poaceae</taxon>
        <taxon>PACMAD clade</taxon>
        <taxon>Panicoideae</taxon>
        <taxon>Panicodae</taxon>
        <taxon>Paniceae</taxon>
        <taxon>Melinidinae</taxon>
        <taxon>Urochloa</taxon>
    </lineage>
</organism>
<dbReference type="GO" id="GO:0008270">
    <property type="term" value="F:zinc ion binding"/>
    <property type="evidence" value="ECO:0007669"/>
    <property type="project" value="UniProtKB-KW"/>
</dbReference>
<accession>A0ABC9D6B6</accession>
<keyword evidence="5" id="KW-1185">Reference proteome</keyword>
<dbReference type="AlphaFoldDB" id="A0ABC9D6B6"/>